<dbReference type="HOGENOM" id="CLU_1644796_0_0_1"/>
<name>A0A0C9VN02_SPHS4</name>
<reference evidence="1 2" key="1">
    <citation type="submission" date="2014-06" db="EMBL/GenBank/DDBJ databases">
        <title>Evolutionary Origins and Diversification of the Mycorrhizal Mutualists.</title>
        <authorList>
            <consortium name="DOE Joint Genome Institute"/>
            <consortium name="Mycorrhizal Genomics Consortium"/>
            <person name="Kohler A."/>
            <person name="Kuo A."/>
            <person name="Nagy L.G."/>
            <person name="Floudas D."/>
            <person name="Copeland A."/>
            <person name="Barry K.W."/>
            <person name="Cichocki N."/>
            <person name="Veneault-Fourrey C."/>
            <person name="LaButti K."/>
            <person name="Lindquist E.A."/>
            <person name="Lipzen A."/>
            <person name="Lundell T."/>
            <person name="Morin E."/>
            <person name="Murat C."/>
            <person name="Riley R."/>
            <person name="Ohm R."/>
            <person name="Sun H."/>
            <person name="Tunlid A."/>
            <person name="Henrissat B."/>
            <person name="Grigoriev I.V."/>
            <person name="Hibbett D.S."/>
            <person name="Martin F."/>
        </authorList>
    </citation>
    <scope>NUCLEOTIDE SEQUENCE [LARGE SCALE GENOMIC DNA]</scope>
    <source>
        <strain evidence="1 2">SS14</strain>
    </source>
</reference>
<gene>
    <name evidence="1" type="ORF">M422DRAFT_253504</name>
</gene>
<evidence type="ECO:0000313" key="2">
    <source>
        <dbReference type="Proteomes" id="UP000054279"/>
    </source>
</evidence>
<sequence>MSMTARRLRLPSALIQTLSQTIVIFLGISSAIITSTSISVSVTASTSRPRYCSSSTCPRDCRGPRHETSYFEIHHRQRPGFITIFFSSTYNVGRWVYAWTRIQRKLTFAWHTRLESLSSYVHTICSMEDVVVKIPHPLGRCWRNTAEIIHSVSFVYLGQRR</sequence>
<dbReference type="Proteomes" id="UP000054279">
    <property type="component" value="Unassembled WGS sequence"/>
</dbReference>
<accession>A0A0C9VN02</accession>
<proteinExistence type="predicted"/>
<dbReference type="AlphaFoldDB" id="A0A0C9VN02"/>
<evidence type="ECO:0000313" key="1">
    <source>
        <dbReference type="EMBL" id="KIJ43302.1"/>
    </source>
</evidence>
<organism evidence="1 2">
    <name type="scientific">Sphaerobolus stellatus (strain SS14)</name>
    <dbReference type="NCBI Taxonomy" id="990650"/>
    <lineage>
        <taxon>Eukaryota</taxon>
        <taxon>Fungi</taxon>
        <taxon>Dikarya</taxon>
        <taxon>Basidiomycota</taxon>
        <taxon>Agaricomycotina</taxon>
        <taxon>Agaricomycetes</taxon>
        <taxon>Phallomycetidae</taxon>
        <taxon>Geastrales</taxon>
        <taxon>Sphaerobolaceae</taxon>
        <taxon>Sphaerobolus</taxon>
    </lineage>
</organism>
<protein>
    <submittedName>
        <fullName evidence="1">Uncharacterized protein</fullName>
    </submittedName>
</protein>
<keyword evidence="2" id="KW-1185">Reference proteome</keyword>
<dbReference type="EMBL" id="KN837124">
    <property type="protein sequence ID" value="KIJ43302.1"/>
    <property type="molecule type" value="Genomic_DNA"/>
</dbReference>